<evidence type="ECO:0000313" key="3">
    <source>
        <dbReference type="Proteomes" id="UP000319829"/>
    </source>
</evidence>
<reference evidence="2 3" key="1">
    <citation type="journal article" date="2019" name="Nat. Microbiol.">
        <title>Mediterranean grassland soil C-N compound turnover is dependent on rainfall and depth, and is mediated by genomically divergent microorganisms.</title>
        <authorList>
            <person name="Diamond S."/>
            <person name="Andeer P.F."/>
            <person name="Li Z."/>
            <person name="Crits-Christoph A."/>
            <person name="Burstein D."/>
            <person name="Anantharaman K."/>
            <person name="Lane K.R."/>
            <person name="Thomas B.C."/>
            <person name="Pan C."/>
            <person name="Northen T.R."/>
            <person name="Banfield J.F."/>
        </authorList>
    </citation>
    <scope>NUCLEOTIDE SEQUENCE [LARGE SCALE GENOMIC DNA]</scope>
    <source>
        <strain evidence="2">WS_4</strain>
    </source>
</reference>
<feature type="transmembrane region" description="Helical" evidence="1">
    <location>
        <begin position="316"/>
        <end position="335"/>
    </location>
</feature>
<feature type="transmembrane region" description="Helical" evidence="1">
    <location>
        <begin position="261"/>
        <end position="281"/>
    </location>
</feature>
<organism evidence="2 3">
    <name type="scientific">Eiseniibacteriota bacterium</name>
    <dbReference type="NCBI Taxonomy" id="2212470"/>
    <lineage>
        <taxon>Bacteria</taxon>
        <taxon>Candidatus Eiseniibacteriota</taxon>
    </lineage>
</organism>
<accession>A0A538SWV5</accession>
<evidence type="ECO:0000256" key="1">
    <source>
        <dbReference type="SAM" id="Phobius"/>
    </source>
</evidence>
<protein>
    <recommendedName>
        <fullName evidence="4">Glycosyltransferase RgtA/B/C/D-like domain-containing protein</fullName>
    </recommendedName>
</protein>
<name>A0A538SWV5_UNCEI</name>
<feature type="transmembrane region" description="Helical" evidence="1">
    <location>
        <begin position="172"/>
        <end position="195"/>
    </location>
</feature>
<feature type="transmembrane region" description="Helical" evidence="1">
    <location>
        <begin position="341"/>
        <end position="360"/>
    </location>
</feature>
<feature type="transmembrane region" description="Helical" evidence="1">
    <location>
        <begin position="116"/>
        <end position="137"/>
    </location>
</feature>
<dbReference type="Proteomes" id="UP000319829">
    <property type="component" value="Unassembled WGS sequence"/>
</dbReference>
<proteinExistence type="predicted"/>
<comment type="caution">
    <text evidence="2">The sequence shown here is derived from an EMBL/GenBank/DDBJ whole genome shotgun (WGS) entry which is preliminary data.</text>
</comment>
<feature type="transmembrane region" description="Helical" evidence="1">
    <location>
        <begin position="85"/>
        <end position="104"/>
    </location>
</feature>
<keyword evidence="1" id="KW-0812">Transmembrane</keyword>
<sequence length="520" mass="55479">MIKWGPRAVAVAAVLFAFAYFIVRAHYYSSWMDDDAFISYRYARNLARGAGLVYNVGERVEGYSNFLWTLLLAGAHRLGAPLPEIARALGVAFAVATGVLLLAFPVLPPGNPGAKALLVILPTVALFLTDSWAAWAVGGLENPLGAFLVASTFLLYFRSLSARNPLPAAATAGVLATLAALTHPSYAVFGLLLGAHSIANAVRSRAWHRPIALAVPALIVGAPYIAWKIGYYGHVLPNTFRDKVGLTPATLVRGLRYLGEVGSGLPIIGIVAIAAAVWLLARRDGDHRPWLLLGGLGVYAAYAIGIGGEGFPAFRLFVVVLPLACLLMQYAVAAVSNMGRISTAVTLGVALSTALGLGAVNRASPRVRVIDAAVHADALRCFRAVGLELKRRLAPDELVAFSGAGVIAFYSELPFLDTLGLTNEHIASRSMSTMGEGGAGHEKGDGRYVFSRRPHVIILSGDPVSTFTPVLPGDRELLSIPEFPEVYDPLVMEVRFASRRSHEVTIVSVPIFVRKDLIAR</sequence>
<keyword evidence="1" id="KW-1133">Transmembrane helix</keyword>
<dbReference type="EMBL" id="VBOU01000011">
    <property type="protein sequence ID" value="TMQ55879.1"/>
    <property type="molecule type" value="Genomic_DNA"/>
</dbReference>
<gene>
    <name evidence="2" type="ORF">E6K74_01715</name>
</gene>
<feature type="transmembrane region" description="Helical" evidence="1">
    <location>
        <begin position="207"/>
        <end position="227"/>
    </location>
</feature>
<feature type="transmembrane region" description="Helical" evidence="1">
    <location>
        <begin position="143"/>
        <end position="160"/>
    </location>
</feature>
<feature type="transmembrane region" description="Helical" evidence="1">
    <location>
        <begin position="287"/>
        <end position="304"/>
    </location>
</feature>
<keyword evidence="1" id="KW-0472">Membrane</keyword>
<evidence type="ECO:0000313" key="2">
    <source>
        <dbReference type="EMBL" id="TMQ55879.1"/>
    </source>
</evidence>
<evidence type="ECO:0008006" key="4">
    <source>
        <dbReference type="Google" id="ProtNLM"/>
    </source>
</evidence>
<dbReference type="AlphaFoldDB" id="A0A538SWV5"/>